<dbReference type="GeneID" id="100495864"/>
<organism evidence="10">
    <name type="scientific">Xenopus tropicalis</name>
    <name type="common">Western clawed frog</name>
    <name type="synonym">Silurana tropicalis</name>
    <dbReference type="NCBI Taxonomy" id="8364"/>
    <lineage>
        <taxon>Eukaryota</taxon>
        <taxon>Metazoa</taxon>
        <taxon>Chordata</taxon>
        <taxon>Craniata</taxon>
        <taxon>Vertebrata</taxon>
        <taxon>Euteleostomi</taxon>
        <taxon>Amphibia</taxon>
        <taxon>Batrachia</taxon>
        <taxon>Anura</taxon>
        <taxon>Pipoidea</taxon>
        <taxon>Pipidae</taxon>
        <taxon>Xenopodinae</taxon>
        <taxon>Xenopus</taxon>
        <taxon>Silurana</taxon>
    </lineage>
</organism>
<dbReference type="InterPro" id="IPR036860">
    <property type="entry name" value="SH2_dom_sf"/>
</dbReference>
<evidence type="ECO:0000256" key="5">
    <source>
        <dbReference type="ARBA" id="ARBA00022999"/>
    </source>
</evidence>
<dbReference type="OrthoDB" id="9924021at2759"/>
<dbReference type="AlphaFoldDB" id="F6T7F8"/>
<dbReference type="GO" id="GO:0008180">
    <property type="term" value="C:COP9 signalosome"/>
    <property type="evidence" value="ECO:0000318"/>
    <property type="project" value="GO_Central"/>
</dbReference>
<proteinExistence type="predicted"/>
<dbReference type="Pfam" id="PF00017">
    <property type="entry name" value="SH2"/>
    <property type="match status" value="1"/>
</dbReference>
<dbReference type="FunFam" id="2.30.30.40:FF:000224">
    <property type="entry name" value="Src like adaptor 2"/>
    <property type="match status" value="1"/>
</dbReference>
<keyword evidence="11" id="KW-1185">Reference proteome</keyword>
<evidence type="ECO:0000256" key="1">
    <source>
        <dbReference type="ARBA" id="ARBA00004496"/>
    </source>
</evidence>
<accession>F6T7F8</accession>
<evidence type="ECO:0000313" key="12">
    <source>
        <dbReference type="RefSeq" id="XP_002939613.1"/>
    </source>
</evidence>
<dbReference type="Xenbase" id="XB-GENE-6257915">
    <property type="gene designation" value="sla2"/>
</dbReference>
<dbReference type="SUPFAM" id="SSF50044">
    <property type="entry name" value="SH3-domain"/>
    <property type="match status" value="1"/>
</dbReference>
<dbReference type="InterPro" id="IPR035052">
    <property type="entry name" value="SLAP_SH2"/>
</dbReference>
<dbReference type="SUPFAM" id="SSF55550">
    <property type="entry name" value="SH2 domain"/>
    <property type="match status" value="1"/>
</dbReference>
<dbReference type="Proteomes" id="UP000008143">
    <property type="component" value="Chromosome 10"/>
</dbReference>
<evidence type="ECO:0000256" key="2">
    <source>
        <dbReference type="ARBA" id="ARBA00022443"/>
    </source>
</evidence>
<dbReference type="GO" id="GO:0007165">
    <property type="term" value="P:signal transduction"/>
    <property type="evidence" value="ECO:0000318"/>
    <property type="project" value="GO_Central"/>
</dbReference>
<evidence type="ECO:0000256" key="6">
    <source>
        <dbReference type="PROSITE-ProRule" id="PRU00191"/>
    </source>
</evidence>
<dbReference type="Ensembl" id="ENSXETT00000021989">
    <property type="protein sequence ID" value="ENSXETP00000021989"/>
    <property type="gene ID" value="ENSXETG00000027411"/>
</dbReference>
<protein>
    <submittedName>
        <fullName evidence="12">Src-like-adapter 2</fullName>
    </submittedName>
    <submittedName>
        <fullName evidence="10">Src-like-adaptor 2</fullName>
    </submittedName>
</protein>
<dbReference type="PRINTS" id="PR00401">
    <property type="entry name" value="SH2DOMAIN"/>
</dbReference>
<evidence type="ECO:0000259" key="9">
    <source>
        <dbReference type="PROSITE" id="PS50002"/>
    </source>
</evidence>
<keyword evidence="4" id="KW-0597">Phosphoprotein</keyword>
<dbReference type="AGR" id="Xenbase:XB-GENE-6257915"/>
<dbReference type="GO" id="GO:0005154">
    <property type="term" value="F:epidermal growth factor receptor binding"/>
    <property type="evidence" value="ECO:0000318"/>
    <property type="project" value="GO_Central"/>
</dbReference>
<evidence type="ECO:0000313" key="11">
    <source>
        <dbReference type="Proteomes" id="UP000008143"/>
    </source>
</evidence>
<dbReference type="GO" id="GO:0005737">
    <property type="term" value="C:cytoplasm"/>
    <property type="evidence" value="ECO:0000318"/>
    <property type="project" value="GO_Central"/>
</dbReference>
<dbReference type="CTD" id="84174"/>
<sequence length="269" mass="30710">MGNIPCKKGYSAIEASLTNLDRNQARESAADKCIFVALYNFPLGGQTDLSIRFGEQLNILSEDGDWLKVSSLSTGHECYLPTNYVAKVCNRWLYRGINREKAEELLMVNSNQSGSFLIRESETRSGSYTLSIRKTSQSSRDSIKHYRIHQLDNGWFYIAPRLTFATLQDMVDYYSEVADGICCTLREACVVQRVSNPVIQRPSEPIVVRKPTLNWKELDSLDLFNKEDKLNEDCPVSLGLREAVSSYMLMTQDSDSMTEVEKEHWWQTC</sequence>
<dbReference type="GeneTree" id="ENSGT00940000160331"/>
<evidence type="ECO:0000259" key="8">
    <source>
        <dbReference type="PROSITE" id="PS50001"/>
    </source>
</evidence>
<dbReference type="HOGENOM" id="CLU_084503_1_0_1"/>
<reference evidence="12" key="3">
    <citation type="submission" date="2025-04" db="UniProtKB">
        <authorList>
            <consortium name="RefSeq"/>
        </authorList>
    </citation>
    <scope>IDENTIFICATION</scope>
    <source>
        <strain evidence="12">Nigerian</strain>
        <tissue evidence="12">Liver and blood</tissue>
    </source>
</reference>
<evidence type="ECO:0000313" key="13">
    <source>
        <dbReference type="Xenbase" id="XB-GENE-6257915"/>
    </source>
</evidence>
<reference evidence="10" key="2">
    <citation type="submission" date="2011-06" db="UniProtKB">
        <authorList>
            <consortium name="Ensembl"/>
        </authorList>
    </citation>
    <scope>IDENTIFICATION</scope>
</reference>
<feature type="domain" description="SH3" evidence="9">
    <location>
        <begin position="30"/>
        <end position="90"/>
    </location>
</feature>
<evidence type="ECO:0000256" key="4">
    <source>
        <dbReference type="ARBA" id="ARBA00022553"/>
    </source>
</evidence>
<dbReference type="CDD" id="cd10344">
    <property type="entry name" value="SH2_SLAP"/>
    <property type="match status" value="1"/>
</dbReference>
<dbReference type="CDD" id="cd12011">
    <property type="entry name" value="SH3_SLAP2"/>
    <property type="match status" value="1"/>
</dbReference>
<reference evidence="10" key="1">
    <citation type="journal article" date="2010" name="Science">
        <title>The genome of the Western clawed frog Xenopus tropicalis.</title>
        <authorList>
            <person name="Hellsten U."/>
            <person name="Harland R.M."/>
            <person name="Gilchrist M.J."/>
            <person name="Hendrix D."/>
            <person name="Jurka J."/>
            <person name="Kapitonov V."/>
            <person name="Ovcharenko I."/>
            <person name="Putnam N.H."/>
            <person name="Shu S."/>
            <person name="Taher L."/>
            <person name="Blitz I.L."/>
            <person name="Blumberg B."/>
            <person name="Dichmann D.S."/>
            <person name="Dubchak I."/>
            <person name="Amaya E."/>
            <person name="Detter J.C."/>
            <person name="Fletcher R."/>
            <person name="Gerhard D.S."/>
            <person name="Goodstein D."/>
            <person name="Graves T."/>
            <person name="Grigoriev I.V."/>
            <person name="Grimwood J."/>
            <person name="Kawashima T."/>
            <person name="Lindquist E."/>
            <person name="Lucas S.M."/>
            <person name="Mead P.E."/>
            <person name="Mitros T."/>
            <person name="Ogino H."/>
            <person name="Ohta Y."/>
            <person name="Poliakov A.V."/>
            <person name="Pollet N."/>
            <person name="Robert J."/>
            <person name="Salamov A."/>
            <person name="Sater A.K."/>
            <person name="Schmutz J."/>
            <person name="Terry A."/>
            <person name="Vize P.D."/>
            <person name="Warren W.C."/>
            <person name="Wells D."/>
            <person name="Wills A."/>
            <person name="Wilson R.K."/>
            <person name="Zimmerman L.B."/>
            <person name="Zorn A.M."/>
            <person name="Grainger R."/>
            <person name="Grammer T."/>
            <person name="Khokha M.K."/>
            <person name="Richardson P.M."/>
            <person name="Rokhsar D.S."/>
        </authorList>
    </citation>
    <scope>NUCLEOTIDE SEQUENCE [LARGE SCALE GENOMIC DNA]</scope>
    <source>
        <strain evidence="10">Nigerian</strain>
    </source>
</reference>
<dbReference type="KEGG" id="xtr:100495864"/>
<dbReference type="OMA" id="QRAPLNW"/>
<dbReference type="InterPro" id="IPR000980">
    <property type="entry name" value="SH2"/>
</dbReference>
<dbReference type="GO" id="GO:0043408">
    <property type="term" value="P:regulation of MAPK cascade"/>
    <property type="evidence" value="ECO:0000318"/>
    <property type="project" value="GO_Central"/>
</dbReference>
<dbReference type="Gene3D" id="2.30.30.40">
    <property type="entry name" value="SH3 Domains"/>
    <property type="match status" value="1"/>
</dbReference>
<dbReference type="RefSeq" id="XP_002939613.1">
    <property type="nucleotide sequence ID" value="XM_002939567.5"/>
</dbReference>
<keyword evidence="3" id="KW-0963">Cytoplasm</keyword>
<feature type="domain" description="SH2" evidence="8">
    <location>
        <begin position="92"/>
        <end position="198"/>
    </location>
</feature>
<gene>
    <name evidence="10 12 13" type="primary">sla2</name>
</gene>
<dbReference type="eggNOG" id="ENOG502QPJN">
    <property type="taxonomic scope" value="Eukaryota"/>
</dbReference>
<evidence type="ECO:0000256" key="3">
    <source>
        <dbReference type="ARBA" id="ARBA00022490"/>
    </source>
</evidence>
<dbReference type="GO" id="GO:0001784">
    <property type="term" value="F:phosphotyrosine residue binding"/>
    <property type="evidence" value="ECO:0000318"/>
    <property type="project" value="GO_Central"/>
</dbReference>
<name>F6T7F8_XENTR</name>
<dbReference type="GO" id="GO:0005886">
    <property type="term" value="C:plasma membrane"/>
    <property type="evidence" value="ECO:0000318"/>
    <property type="project" value="GO_Central"/>
</dbReference>
<evidence type="ECO:0000313" key="10">
    <source>
        <dbReference type="Ensembl" id="ENSXETP00000021989"/>
    </source>
</evidence>
<keyword evidence="2 7" id="KW-0728">SH3 domain</keyword>
<dbReference type="SMART" id="SM00326">
    <property type="entry name" value="SH3"/>
    <property type="match status" value="1"/>
</dbReference>
<dbReference type="Pfam" id="PF00018">
    <property type="entry name" value="SH3_1"/>
    <property type="match status" value="1"/>
</dbReference>
<dbReference type="PANTHER" id="PTHR46037">
    <property type="entry name" value="PROTEIN ENHANCER OF SEVENLESS 2B"/>
    <property type="match status" value="1"/>
</dbReference>
<dbReference type="STRING" id="8364.ENSXETP00000021989"/>
<dbReference type="GO" id="GO:0005654">
    <property type="term" value="C:nucleoplasm"/>
    <property type="evidence" value="ECO:0000318"/>
    <property type="project" value="GO_Central"/>
</dbReference>
<dbReference type="PROSITE" id="PS50002">
    <property type="entry name" value="SH3"/>
    <property type="match status" value="1"/>
</dbReference>
<dbReference type="PROSITE" id="PS50001">
    <property type="entry name" value="SH2"/>
    <property type="match status" value="1"/>
</dbReference>
<keyword evidence="5 6" id="KW-0727">SH2 domain</keyword>
<dbReference type="InterPro" id="IPR001452">
    <property type="entry name" value="SH3_domain"/>
</dbReference>
<dbReference type="InterPro" id="IPR036028">
    <property type="entry name" value="SH3-like_dom_sf"/>
</dbReference>
<dbReference type="Bgee" id="ENSXETG00000027411">
    <property type="expression patterns" value="Expressed in testis and 1 other cell type or tissue"/>
</dbReference>
<dbReference type="Gene3D" id="3.30.505.10">
    <property type="entry name" value="SH2 domain"/>
    <property type="match status" value="1"/>
</dbReference>
<comment type="subcellular location">
    <subcellularLocation>
        <location evidence="1">Cytoplasm</location>
    </subcellularLocation>
</comment>
<dbReference type="InterPro" id="IPR043539">
    <property type="entry name" value="Grb2-like"/>
</dbReference>
<evidence type="ECO:0000256" key="7">
    <source>
        <dbReference type="PROSITE-ProRule" id="PRU00192"/>
    </source>
</evidence>
<dbReference type="SMART" id="SM00252">
    <property type="entry name" value="SH2"/>
    <property type="match status" value="1"/>
</dbReference>